<sequence length="184" mass="20917">MVTIVFSHPWHGSFNKAILDTITSKFEQENKAYQVIDLTKDGFNPSFSEAELAVYNQGKAIDPLVLKYQEMLKNSGEIIFMYPIWWGTMPAILKGFFDKVLLQGFAFSYENGWTPLLKIGRTTVITTSESAGETFKPFVQDYFIPNMLYSVGINNATWLNCEHTSTGTDEMRKDFLKKVEAAVI</sequence>
<dbReference type="InterPro" id="IPR051545">
    <property type="entry name" value="NAD(P)H_dehydrogenase_qn"/>
</dbReference>
<evidence type="ECO:0000313" key="4">
    <source>
        <dbReference type="EMBL" id="MFC4674884.1"/>
    </source>
</evidence>
<dbReference type="SUPFAM" id="SSF52218">
    <property type="entry name" value="Flavoproteins"/>
    <property type="match status" value="1"/>
</dbReference>
<dbReference type="PANTHER" id="PTHR10204">
    <property type="entry name" value="NAD P H OXIDOREDUCTASE-RELATED"/>
    <property type="match status" value="1"/>
</dbReference>
<keyword evidence="5" id="KW-1185">Reference proteome</keyword>
<evidence type="ECO:0000259" key="3">
    <source>
        <dbReference type="Pfam" id="PF02525"/>
    </source>
</evidence>
<proteinExistence type="inferred from homology"/>
<dbReference type="RefSeq" id="WP_291109858.1">
    <property type="nucleotide sequence ID" value="NZ_JBHSGN010000083.1"/>
</dbReference>
<protein>
    <submittedName>
        <fullName evidence="4">NAD(P)H-dependent oxidoreductase</fullName>
        <ecNumber evidence="4">1.-.-.-</ecNumber>
        <ecNumber evidence="4">1.6.99.-</ecNumber>
    </submittedName>
</protein>
<reference evidence="5" key="1">
    <citation type="journal article" date="2019" name="Int. J. Syst. Evol. Microbiol.">
        <title>The Global Catalogue of Microorganisms (GCM) 10K type strain sequencing project: providing services to taxonomists for standard genome sequencing and annotation.</title>
        <authorList>
            <consortium name="The Broad Institute Genomics Platform"/>
            <consortium name="The Broad Institute Genome Sequencing Center for Infectious Disease"/>
            <person name="Wu L."/>
            <person name="Ma J."/>
        </authorList>
    </citation>
    <scope>NUCLEOTIDE SEQUENCE [LARGE SCALE GENOMIC DNA]</scope>
    <source>
        <strain evidence="5">CCUG 66188</strain>
    </source>
</reference>
<evidence type="ECO:0000256" key="1">
    <source>
        <dbReference type="ARBA" id="ARBA00006252"/>
    </source>
</evidence>
<evidence type="ECO:0000313" key="5">
    <source>
        <dbReference type="Proteomes" id="UP001596023"/>
    </source>
</evidence>
<name>A0ABV9KY89_9BACT</name>
<feature type="domain" description="Flavodoxin-like fold" evidence="3">
    <location>
        <begin position="2"/>
        <end position="168"/>
    </location>
</feature>
<accession>A0ABV9KY89</accession>
<dbReference type="EC" id="1.-.-.-" evidence="4"/>
<dbReference type="InterPro" id="IPR003680">
    <property type="entry name" value="Flavodoxin_fold"/>
</dbReference>
<dbReference type="PANTHER" id="PTHR10204:SF34">
    <property type="entry name" value="NAD(P)H DEHYDROGENASE [QUINONE] 1 ISOFORM 1"/>
    <property type="match status" value="1"/>
</dbReference>
<dbReference type="EMBL" id="JBHSGN010000083">
    <property type="protein sequence ID" value="MFC4674884.1"/>
    <property type="molecule type" value="Genomic_DNA"/>
</dbReference>
<organism evidence="4 5">
    <name type="scientific">Dysgonomonas termitidis</name>
    <dbReference type="NCBI Taxonomy" id="1516126"/>
    <lineage>
        <taxon>Bacteria</taxon>
        <taxon>Pseudomonadati</taxon>
        <taxon>Bacteroidota</taxon>
        <taxon>Bacteroidia</taxon>
        <taxon>Bacteroidales</taxon>
        <taxon>Dysgonomonadaceae</taxon>
        <taxon>Dysgonomonas</taxon>
    </lineage>
</organism>
<dbReference type="Pfam" id="PF02525">
    <property type="entry name" value="Flavodoxin_2"/>
    <property type="match status" value="1"/>
</dbReference>
<dbReference type="EC" id="1.6.99.-" evidence="4"/>
<dbReference type="Proteomes" id="UP001596023">
    <property type="component" value="Unassembled WGS sequence"/>
</dbReference>
<dbReference type="InterPro" id="IPR029039">
    <property type="entry name" value="Flavoprotein-like_sf"/>
</dbReference>
<evidence type="ECO:0000256" key="2">
    <source>
        <dbReference type="ARBA" id="ARBA00023002"/>
    </source>
</evidence>
<comment type="caution">
    <text evidence="4">The sequence shown here is derived from an EMBL/GenBank/DDBJ whole genome shotgun (WGS) entry which is preliminary data.</text>
</comment>
<gene>
    <name evidence="4" type="ORF">ACFO6W_14360</name>
</gene>
<keyword evidence="2 4" id="KW-0560">Oxidoreductase</keyword>
<dbReference type="GO" id="GO:0016491">
    <property type="term" value="F:oxidoreductase activity"/>
    <property type="evidence" value="ECO:0007669"/>
    <property type="project" value="UniProtKB-KW"/>
</dbReference>
<dbReference type="Gene3D" id="3.40.50.360">
    <property type="match status" value="1"/>
</dbReference>
<comment type="similarity">
    <text evidence="1">Belongs to the NAD(P)H dehydrogenase (quinone) family.</text>
</comment>